<dbReference type="Pfam" id="PF04519">
    <property type="entry name" value="Bactofilin"/>
    <property type="match status" value="1"/>
</dbReference>
<dbReference type="Proteomes" id="UP000612456">
    <property type="component" value="Unassembled WGS sequence"/>
</dbReference>
<proteinExistence type="inferred from homology"/>
<dbReference type="InterPro" id="IPR007607">
    <property type="entry name" value="BacA/B"/>
</dbReference>
<evidence type="ECO:0000313" key="3">
    <source>
        <dbReference type="Proteomes" id="UP000612456"/>
    </source>
</evidence>
<name>A0A916ZK53_9BACL</name>
<reference evidence="2" key="1">
    <citation type="journal article" date="2014" name="Int. J. Syst. Evol. Microbiol.">
        <title>Complete genome sequence of Corynebacterium casei LMG S-19264T (=DSM 44701T), isolated from a smear-ripened cheese.</title>
        <authorList>
            <consortium name="US DOE Joint Genome Institute (JGI-PGF)"/>
            <person name="Walter F."/>
            <person name="Albersmeier A."/>
            <person name="Kalinowski J."/>
            <person name="Ruckert C."/>
        </authorList>
    </citation>
    <scope>NUCLEOTIDE SEQUENCE</scope>
    <source>
        <strain evidence="2">CGMCC 1.15178</strain>
    </source>
</reference>
<dbReference type="EMBL" id="BMHP01000017">
    <property type="protein sequence ID" value="GGE01848.1"/>
    <property type="molecule type" value="Genomic_DNA"/>
</dbReference>
<comment type="caution">
    <text evidence="2">The sequence shown here is derived from an EMBL/GenBank/DDBJ whole genome shotgun (WGS) entry which is preliminary data.</text>
</comment>
<dbReference type="PANTHER" id="PTHR35024:SF4">
    <property type="entry name" value="POLYMER-FORMING CYTOSKELETAL PROTEIN"/>
    <property type="match status" value="1"/>
</dbReference>
<organism evidence="2 3">
    <name type="scientific">Paenibacillus nasutitermitis</name>
    <dbReference type="NCBI Taxonomy" id="1652958"/>
    <lineage>
        <taxon>Bacteria</taxon>
        <taxon>Bacillati</taxon>
        <taxon>Bacillota</taxon>
        <taxon>Bacilli</taxon>
        <taxon>Bacillales</taxon>
        <taxon>Paenibacillaceae</taxon>
        <taxon>Paenibacillus</taxon>
    </lineage>
</organism>
<sequence>MAKSIDRNLNLSGLGTASGGEYRSVNIDGVGKVEGDLSCENFRVNGVATIRGSIRAAHLEVKGKMSAEGGIHAPDIQLDGDVSVYGRMTADEIHVEGLLKLRGDCEAEQFTSRGGFTINGMLNADRIDIQLYGRCRVKEIGGENIEIKKSERSLWSKLFQWLIPVFDPHLTTGLIEGDDIQLEGTKAAIVRGSRIFIGPGCIIDRAEYRTELIVHPDAKVNHRIKG</sequence>
<evidence type="ECO:0000256" key="1">
    <source>
        <dbReference type="ARBA" id="ARBA00044755"/>
    </source>
</evidence>
<dbReference type="PANTHER" id="PTHR35024">
    <property type="entry name" value="HYPOTHETICAL CYTOSOLIC PROTEIN"/>
    <property type="match status" value="1"/>
</dbReference>
<evidence type="ECO:0008006" key="4">
    <source>
        <dbReference type="Google" id="ProtNLM"/>
    </source>
</evidence>
<evidence type="ECO:0000313" key="2">
    <source>
        <dbReference type="EMBL" id="GGE01848.1"/>
    </source>
</evidence>
<dbReference type="AlphaFoldDB" id="A0A916ZK53"/>
<keyword evidence="3" id="KW-1185">Reference proteome</keyword>
<accession>A0A916ZK53</accession>
<reference evidence="2" key="2">
    <citation type="submission" date="2020-09" db="EMBL/GenBank/DDBJ databases">
        <authorList>
            <person name="Sun Q."/>
            <person name="Zhou Y."/>
        </authorList>
    </citation>
    <scope>NUCLEOTIDE SEQUENCE</scope>
    <source>
        <strain evidence="2">CGMCC 1.15178</strain>
    </source>
</reference>
<gene>
    <name evidence="2" type="ORF">GCM10010911_71060</name>
</gene>
<comment type="similarity">
    <text evidence="1">Belongs to the bactofilin family.</text>
</comment>
<protein>
    <recommendedName>
        <fullName evidence="4">Polymer-forming cytoskeletal protein</fullName>
    </recommendedName>
</protein>
<dbReference type="RefSeq" id="WP_189000785.1">
    <property type="nucleotide sequence ID" value="NZ_BMHP01000017.1"/>
</dbReference>